<dbReference type="Gene3D" id="1.10.260.40">
    <property type="entry name" value="lambda repressor-like DNA-binding domains"/>
    <property type="match status" value="1"/>
</dbReference>
<evidence type="ECO:0000313" key="3">
    <source>
        <dbReference type="EMBL" id="MCR0983828.1"/>
    </source>
</evidence>
<dbReference type="CDD" id="cd02209">
    <property type="entry name" value="cupin_XRE_C"/>
    <property type="match status" value="1"/>
</dbReference>
<dbReference type="SUPFAM" id="SSF51182">
    <property type="entry name" value="RmlC-like cupins"/>
    <property type="match status" value="1"/>
</dbReference>
<dbReference type="PANTHER" id="PTHR46797:SF1">
    <property type="entry name" value="METHYLPHOSPHONATE SYNTHASE"/>
    <property type="match status" value="1"/>
</dbReference>
<dbReference type="RefSeq" id="WP_257717493.1">
    <property type="nucleotide sequence ID" value="NZ_JANJOU010000016.1"/>
</dbReference>
<gene>
    <name evidence="3" type="ORF">NRP21_17370</name>
</gene>
<dbReference type="InterPro" id="IPR013096">
    <property type="entry name" value="Cupin_2"/>
</dbReference>
<dbReference type="CDD" id="cd00093">
    <property type="entry name" value="HTH_XRE"/>
    <property type="match status" value="1"/>
</dbReference>
<dbReference type="SMART" id="SM00530">
    <property type="entry name" value="HTH_XRE"/>
    <property type="match status" value="1"/>
</dbReference>
<sequence length="201" mass="21742">MSASLRKPAPDRDAARKAELGTRLRALRQSREMTLEVLAEAAGLDKGYLSRLERGLKNPSIATVLRLSEALEVPVAELFGERLAEHAVRVTRAQDRLAVSTVEEGVNGIEALSRDGAALEAFVLHPAAEFSPDGHAEHAGEELFFVLRGTIELRFADRGFVLETGDCAQFPGHLPHRIRRVGPEPASALVAVAQPAQGRRG</sequence>
<keyword evidence="4" id="KW-1185">Reference proteome</keyword>
<feature type="domain" description="HTH cro/C1-type" evidence="2">
    <location>
        <begin position="24"/>
        <end position="78"/>
    </location>
</feature>
<dbReference type="InterPro" id="IPR014710">
    <property type="entry name" value="RmlC-like_jellyroll"/>
</dbReference>
<dbReference type="Pfam" id="PF07883">
    <property type="entry name" value="Cupin_2"/>
    <property type="match status" value="1"/>
</dbReference>
<dbReference type="InterPro" id="IPR010982">
    <property type="entry name" value="Lambda_DNA-bd_dom_sf"/>
</dbReference>
<dbReference type="InterPro" id="IPR001387">
    <property type="entry name" value="Cro/C1-type_HTH"/>
</dbReference>
<dbReference type="InterPro" id="IPR011051">
    <property type="entry name" value="RmlC_Cupin_sf"/>
</dbReference>
<proteinExistence type="predicted"/>
<comment type="caution">
    <text evidence="3">The sequence shown here is derived from an EMBL/GenBank/DDBJ whole genome shotgun (WGS) entry which is preliminary data.</text>
</comment>
<reference evidence="3 4" key="1">
    <citation type="submission" date="2022-06" db="EMBL/GenBank/DDBJ databases">
        <title>Roseomonas CN29.</title>
        <authorList>
            <person name="Cheng Y."/>
            <person name="He X."/>
        </authorList>
    </citation>
    <scope>NUCLEOTIDE SEQUENCE [LARGE SCALE GENOMIC DNA]</scope>
    <source>
        <strain evidence="3 4">CN29</strain>
    </source>
</reference>
<evidence type="ECO:0000259" key="2">
    <source>
        <dbReference type="PROSITE" id="PS50943"/>
    </source>
</evidence>
<organism evidence="3 4">
    <name type="scientific">Roseomonas populi</name>
    <dbReference type="NCBI Taxonomy" id="3121582"/>
    <lineage>
        <taxon>Bacteria</taxon>
        <taxon>Pseudomonadati</taxon>
        <taxon>Pseudomonadota</taxon>
        <taxon>Alphaproteobacteria</taxon>
        <taxon>Acetobacterales</taxon>
        <taxon>Roseomonadaceae</taxon>
        <taxon>Roseomonas</taxon>
    </lineage>
</organism>
<evidence type="ECO:0000256" key="1">
    <source>
        <dbReference type="ARBA" id="ARBA00023125"/>
    </source>
</evidence>
<keyword evidence="1" id="KW-0238">DNA-binding</keyword>
<dbReference type="Proteomes" id="UP001524642">
    <property type="component" value="Unassembled WGS sequence"/>
</dbReference>
<protein>
    <submittedName>
        <fullName evidence="3">XRE family transcriptional regulator</fullName>
    </submittedName>
</protein>
<dbReference type="PANTHER" id="PTHR46797">
    <property type="entry name" value="HTH-TYPE TRANSCRIPTIONAL REGULATOR"/>
    <property type="match status" value="1"/>
</dbReference>
<accession>A0ABT1X6U4</accession>
<dbReference type="Gene3D" id="2.60.120.10">
    <property type="entry name" value="Jelly Rolls"/>
    <property type="match status" value="1"/>
</dbReference>
<dbReference type="Pfam" id="PF01381">
    <property type="entry name" value="HTH_3"/>
    <property type="match status" value="1"/>
</dbReference>
<evidence type="ECO:0000313" key="4">
    <source>
        <dbReference type="Proteomes" id="UP001524642"/>
    </source>
</evidence>
<dbReference type="InterPro" id="IPR050807">
    <property type="entry name" value="TransReg_Diox_bact_type"/>
</dbReference>
<dbReference type="SUPFAM" id="SSF47413">
    <property type="entry name" value="lambda repressor-like DNA-binding domains"/>
    <property type="match status" value="1"/>
</dbReference>
<dbReference type="PROSITE" id="PS50943">
    <property type="entry name" value="HTH_CROC1"/>
    <property type="match status" value="1"/>
</dbReference>
<dbReference type="EMBL" id="JANJOU010000016">
    <property type="protein sequence ID" value="MCR0983828.1"/>
    <property type="molecule type" value="Genomic_DNA"/>
</dbReference>
<name>A0ABT1X6U4_9PROT</name>